<dbReference type="InterPro" id="IPR000873">
    <property type="entry name" value="AMP-dep_synth/lig_dom"/>
</dbReference>
<keyword evidence="5" id="KW-1185">Reference proteome</keyword>
<feature type="domain" description="AMP-dependent synthetase/ligase" evidence="2">
    <location>
        <begin position="11"/>
        <end position="374"/>
    </location>
</feature>
<evidence type="ECO:0000259" key="3">
    <source>
        <dbReference type="Pfam" id="PF13193"/>
    </source>
</evidence>
<evidence type="ECO:0000313" key="5">
    <source>
        <dbReference type="Proteomes" id="UP001597018"/>
    </source>
</evidence>
<dbReference type="PROSITE" id="PS00455">
    <property type="entry name" value="AMP_BINDING"/>
    <property type="match status" value="1"/>
</dbReference>
<evidence type="ECO:0000313" key="4">
    <source>
        <dbReference type="EMBL" id="MFD0920669.1"/>
    </source>
</evidence>
<protein>
    <submittedName>
        <fullName evidence="4">Long-chain fatty acid--CoA ligase</fullName>
    </submittedName>
</protein>
<evidence type="ECO:0000259" key="2">
    <source>
        <dbReference type="Pfam" id="PF00501"/>
    </source>
</evidence>
<dbReference type="Pfam" id="PF00501">
    <property type="entry name" value="AMP-binding"/>
    <property type="match status" value="1"/>
</dbReference>
<dbReference type="InterPro" id="IPR020845">
    <property type="entry name" value="AMP-binding_CS"/>
</dbReference>
<proteinExistence type="predicted"/>
<gene>
    <name evidence="4" type="ORF">ACFQ16_13020</name>
</gene>
<dbReference type="PANTHER" id="PTHR43767:SF7">
    <property type="entry name" value="MEDIUM_LONG-CHAIN-FATTY-ACID--COA LIGASE FADD8"/>
    <property type="match status" value="1"/>
</dbReference>
<dbReference type="EMBL" id="JBHTIW010000008">
    <property type="protein sequence ID" value="MFD0920669.1"/>
    <property type="molecule type" value="Genomic_DNA"/>
</dbReference>
<dbReference type="GO" id="GO:0016874">
    <property type="term" value="F:ligase activity"/>
    <property type="evidence" value="ECO:0007669"/>
    <property type="project" value="UniProtKB-KW"/>
</dbReference>
<dbReference type="Pfam" id="PF13193">
    <property type="entry name" value="AMP-binding_C"/>
    <property type="match status" value="1"/>
</dbReference>
<name>A0ABW3FVP6_9PSEU</name>
<dbReference type="InterPro" id="IPR050237">
    <property type="entry name" value="ATP-dep_AMP-bd_enzyme"/>
</dbReference>
<dbReference type="InterPro" id="IPR025110">
    <property type="entry name" value="AMP-bd_C"/>
</dbReference>
<feature type="domain" description="AMP-binding enzyme C-terminal" evidence="3">
    <location>
        <begin position="424"/>
        <end position="499"/>
    </location>
</feature>
<dbReference type="Gene3D" id="3.30.300.30">
    <property type="match status" value="1"/>
</dbReference>
<dbReference type="Gene3D" id="3.40.50.12780">
    <property type="entry name" value="N-terminal domain of ligase-like"/>
    <property type="match status" value="1"/>
</dbReference>
<dbReference type="Proteomes" id="UP001597018">
    <property type="component" value="Unassembled WGS sequence"/>
</dbReference>
<sequence length="524" mass="56580">MNLGSYLTRSSTFWPGEEALVCGTHRWTYRDLEERTNRLASALLARGVQPGQAVGTLADNRAELVETELALYKAGFLRVPISARLSAGEVEHVLTDAGVRVLLVDAEHADVAREAVENAGLRCTLISYDGGTNGVEDYAGLLSGGSPKPVAVEVREDEPAVLHFTSGSSGKLKAAVQTHRNRLANMRKRLMSPEGAPCPGERYLAAGPITHATGIGLLASFARGAAVVVLPRWSPEAFLRTVESERITSTFLVPTMLNQVLSDPALATADLSTLRCVRVGGAPVSPQRLRDAVGAFGPVVMQGYGQGETTSGVTVLTCEDIVRGIEEDPELLLSAGRAVFDTEVAVVDDDGHPVPAGELGEVVVRGPDCVREYWHEPELSAQTFRDGWVHTGDIGYLRADGYLFIVDRKKDMIISGGYNVYCSEVEAVLYEHAAVSEVCVVGVPDERWGEAVKAVVVARPPAAVTEQELIDFCADRLARFKKPRSVDFVTELPVNRNGKIDRRRVRDAGTRCSRRPGRSPISPC</sequence>
<accession>A0ABW3FVP6</accession>
<feature type="region of interest" description="Disordered" evidence="1">
    <location>
        <begin position="505"/>
        <end position="524"/>
    </location>
</feature>
<comment type="caution">
    <text evidence="4">The sequence shown here is derived from an EMBL/GenBank/DDBJ whole genome shotgun (WGS) entry which is preliminary data.</text>
</comment>
<dbReference type="InterPro" id="IPR045851">
    <property type="entry name" value="AMP-bd_C_sf"/>
</dbReference>
<dbReference type="InterPro" id="IPR042099">
    <property type="entry name" value="ANL_N_sf"/>
</dbReference>
<dbReference type="CDD" id="cd17631">
    <property type="entry name" value="FACL_FadD13-like"/>
    <property type="match status" value="1"/>
</dbReference>
<dbReference type="PANTHER" id="PTHR43767">
    <property type="entry name" value="LONG-CHAIN-FATTY-ACID--COA LIGASE"/>
    <property type="match status" value="1"/>
</dbReference>
<reference evidence="5" key="1">
    <citation type="journal article" date="2019" name="Int. J. Syst. Evol. Microbiol.">
        <title>The Global Catalogue of Microorganisms (GCM) 10K type strain sequencing project: providing services to taxonomists for standard genome sequencing and annotation.</title>
        <authorList>
            <consortium name="The Broad Institute Genomics Platform"/>
            <consortium name="The Broad Institute Genome Sequencing Center for Infectious Disease"/>
            <person name="Wu L."/>
            <person name="Ma J."/>
        </authorList>
    </citation>
    <scope>NUCLEOTIDE SEQUENCE [LARGE SCALE GENOMIC DNA]</scope>
    <source>
        <strain evidence="5">CCUG 56401</strain>
    </source>
</reference>
<keyword evidence="4" id="KW-0436">Ligase</keyword>
<evidence type="ECO:0000256" key="1">
    <source>
        <dbReference type="SAM" id="MobiDB-lite"/>
    </source>
</evidence>
<dbReference type="SUPFAM" id="SSF56801">
    <property type="entry name" value="Acetyl-CoA synthetase-like"/>
    <property type="match status" value="1"/>
</dbReference>
<dbReference type="RefSeq" id="WP_380757901.1">
    <property type="nucleotide sequence ID" value="NZ_JBHTIW010000008.1"/>
</dbReference>
<organism evidence="4 5">
    <name type="scientific">Saccharopolyspora rosea</name>
    <dbReference type="NCBI Taxonomy" id="524884"/>
    <lineage>
        <taxon>Bacteria</taxon>
        <taxon>Bacillati</taxon>
        <taxon>Actinomycetota</taxon>
        <taxon>Actinomycetes</taxon>
        <taxon>Pseudonocardiales</taxon>
        <taxon>Pseudonocardiaceae</taxon>
        <taxon>Saccharopolyspora</taxon>
    </lineage>
</organism>